<dbReference type="PANTHER" id="PTHR46656:SF3">
    <property type="entry name" value="PUTATIVE-RELATED"/>
    <property type="match status" value="1"/>
</dbReference>
<dbReference type="Pfam" id="PF00534">
    <property type="entry name" value="Glycos_transf_1"/>
    <property type="match status" value="1"/>
</dbReference>
<dbReference type="EMBL" id="PXXO01000007">
    <property type="protein sequence ID" value="PSJ05121.1"/>
    <property type="molecule type" value="Genomic_DNA"/>
</dbReference>
<dbReference type="PANTHER" id="PTHR46656">
    <property type="entry name" value="PUTATIVE-RELATED"/>
    <property type="match status" value="1"/>
</dbReference>
<feature type="domain" description="Glycosyl transferase family 1" evidence="1">
    <location>
        <begin position="566"/>
        <end position="620"/>
    </location>
</feature>
<dbReference type="CDD" id="cd01635">
    <property type="entry name" value="Glycosyltransferase_GTB-type"/>
    <property type="match status" value="1"/>
</dbReference>
<gene>
    <name evidence="3" type="ORF">C7K55_07130</name>
</gene>
<dbReference type="Pfam" id="PF00535">
    <property type="entry name" value="Glycos_transf_2"/>
    <property type="match status" value="1"/>
</dbReference>
<dbReference type="RefSeq" id="WP_106502745.1">
    <property type="nucleotide sequence ID" value="NZ_PXXO01000007.1"/>
</dbReference>
<dbReference type="SUPFAM" id="SSF53756">
    <property type="entry name" value="UDP-Glycosyltransferase/glycogen phosphorylase"/>
    <property type="match status" value="1"/>
</dbReference>
<dbReference type="GO" id="GO:0016757">
    <property type="term" value="F:glycosyltransferase activity"/>
    <property type="evidence" value="ECO:0007669"/>
    <property type="project" value="InterPro"/>
</dbReference>
<dbReference type="SUPFAM" id="SSF53448">
    <property type="entry name" value="Nucleotide-diphospho-sugar transferases"/>
    <property type="match status" value="1"/>
</dbReference>
<reference evidence="3 4" key="1">
    <citation type="journal article" date="2018" name="Environ. Microbiol.">
        <title>Ecological and genomic features of two widespread freshwater picocyanobacteria.</title>
        <authorList>
            <person name="Cabello-Yeves P.J."/>
            <person name="Picazo A."/>
            <person name="Camacho A."/>
            <person name="Callieri C."/>
            <person name="Rosselli R."/>
            <person name="Roda-Garcia J.J."/>
            <person name="Coutinho F.H."/>
            <person name="Rodriguez-Valera F."/>
        </authorList>
    </citation>
    <scope>NUCLEOTIDE SEQUENCE [LARGE SCALE GENOMIC DNA]</scope>
    <source>
        <strain evidence="3 4">Tous</strain>
    </source>
</reference>
<dbReference type="Proteomes" id="UP000243002">
    <property type="component" value="Unassembled WGS sequence"/>
</dbReference>
<dbReference type="Gene3D" id="3.40.50.2000">
    <property type="entry name" value="Glycogen Phosphorylase B"/>
    <property type="match status" value="1"/>
</dbReference>
<keyword evidence="4" id="KW-1185">Reference proteome</keyword>
<protein>
    <recommendedName>
        <fullName evidence="5">Glycosyltransferase 2-like domain-containing protein</fullName>
    </recommendedName>
</protein>
<evidence type="ECO:0000259" key="2">
    <source>
        <dbReference type="Pfam" id="PF00535"/>
    </source>
</evidence>
<dbReference type="InterPro" id="IPR001173">
    <property type="entry name" value="Glyco_trans_2-like"/>
</dbReference>
<sequence length="733" mass="81121">MPCLSPGLIPREAVDSILAQPDCLELVIADGGSPDGSIGWFQELASREPRLRLVSEPDRGPADALQKALCRARGSLIGWLNVDDAYTPGALTRAVNALTDHPEWLMLYGEGEEFNRDTGLSQPYHTLPGSVGPGRFRSHSFICQPTVLFRRTMGLLLGEFDAQCGCAFDFDFWVRAFEAFPHRIGYLPHLQCRNPLQSATISRPQQAEVALENTEPLACHFGRTGVTCLQNIALDLQLGMAELPESDGCVSYLRELADQKRHWLTPDDFVNLQRTLLEQEILRPTQTQCVRWQPMNFYQRVAELVPFQQRPFGVNLIGHAFEVFGIGEELRMAARALQAAGLPCCVIYHAAANGSACSDRSLEPLLCTDPTGGPYAFNLVCMAAPIQARWLQESGCDPLRERYTLTNWPWETLQWPEAWLPLLQVADELWPFSRFTGKALEAPAVEAGRPLQVMPSAAEIPDPERFCSAPARAAARLRHGLPAEAVLFGYGFDLNSTAIRKNPMAALEAFQLAFPLPHLPATFGRECNVHPLSEHVALLIKTFPPQGFSAEWHWLQARAAEDSRIVLIAESLPREELLALYGCCDVFLSLHRSEGFGRGMAEALQLGVDVIATDFGGNTDFCSGPLAHPVRYRPAPIPRGAYPCADGHSWAEPDLEHAAELCRAVAARRLALAADPHAVDPSRNPAVLASYRERFSFAVVGGRYRARLEELWADREGVGARLRWRGDRSPVGW</sequence>
<evidence type="ECO:0000313" key="3">
    <source>
        <dbReference type="EMBL" id="PSJ05121.1"/>
    </source>
</evidence>
<evidence type="ECO:0000259" key="1">
    <source>
        <dbReference type="Pfam" id="PF00534"/>
    </source>
</evidence>
<proteinExistence type="predicted"/>
<evidence type="ECO:0008006" key="5">
    <source>
        <dbReference type="Google" id="ProtNLM"/>
    </source>
</evidence>
<organism evidence="3 4">
    <name type="scientific">Cyanobium usitatum str. Tous</name>
    <dbReference type="NCBI Taxonomy" id="2116684"/>
    <lineage>
        <taxon>Bacteria</taxon>
        <taxon>Bacillati</taxon>
        <taxon>Cyanobacteriota</taxon>
        <taxon>Cyanophyceae</taxon>
        <taxon>Synechococcales</taxon>
        <taxon>Prochlorococcaceae</taxon>
        <taxon>Cyanobium</taxon>
    </lineage>
</organism>
<name>A0A2P7MVA2_9CYAN</name>
<dbReference type="OrthoDB" id="440232at2"/>
<feature type="domain" description="Glycosyltransferase 2-like" evidence="2">
    <location>
        <begin position="11"/>
        <end position="117"/>
    </location>
</feature>
<dbReference type="InterPro" id="IPR001296">
    <property type="entry name" value="Glyco_trans_1"/>
</dbReference>
<dbReference type="InterPro" id="IPR029044">
    <property type="entry name" value="Nucleotide-diphossugar_trans"/>
</dbReference>
<evidence type="ECO:0000313" key="4">
    <source>
        <dbReference type="Proteomes" id="UP000243002"/>
    </source>
</evidence>
<dbReference type="AlphaFoldDB" id="A0A2P7MVA2"/>
<accession>A0A2P7MVA2</accession>
<dbReference type="Gene3D" id="3.90.550.10">
    <property type="entry name" value="Spore Coat Polysaccharide Biosynthesis Protein SpsA, Chain A"/>
    <property type="match status" value="1"/>
</dbReference>
<comment type="caution">
    <text evidence="3">The sequence shown here is derived from an EMBL/GenBank/DDBJ whole genome shotgun (WGS) entry which is preliminary data.</text>
</comment>